<dbReference type="EMBL" id="BLQM01000221">
    <property type="protein sequence ID" value="GMH76501.1"/>
    <property type="molecule type" value="Genomic_DNA"/>
</dbReference>
<accession>A0A9W7ATV5</accession>
<evidence type="ECO:0000256" key="1">
    <source>
        <dbReference type="SAM" id="MobiDB-lite"/>
    </source>
</evidence>
<organism evidence="3 4">
    <name type="scientific">Triparma laevis f. inornata</name>
    <dbReference type="NCBI Taxonomy" id="1714386"/>
    <lineage>
        <taxon>Eukaryota</taxon>
        <taxon>Sar</taxon>
        <taxon>Stramenopiles</taxon>
        <taxon>Ochrophyta</taxon>
        <taxon>Bolidophyceae</taxon>
        <taxon>Parmales</taxon>
        <taxon>Triparmaceae</taxon>
        <taxon>Triparma</taxon>
    </lineage>
</organism>
<proteinExistence type="predicted"/>
<feature type="compositionally biased region" description="Acidic residues" evidence="1">
    <location>
        <begin position="197"/>
        <end position="209"/>
    </location>
</feature>
<keyword evidence="2" id="KW-1133">Transmembrane helix</keyword>
<feature type="transmembrane region" description="Helical" evidence="2">
    <location>
        <begin position="165"/>
        <end position="190"/>
    </location>
</feature>
<evidence type="ECO:0000313" key="4">
    <source>
        <dbReference type="Proteomes" id="UP001162640"/>
    </source>
</evidence>
<keyword evidence="2" id="KW-0472">Membrane</keyword>
<evidence type="ECO:0000256" key="2">
    <source>
        <dbReference type="SAM" id="Phobius"/>
    </source>
</evidence>
<comment type="caution">
    <text evidence="3">The sequence shown here is derived from an EMBL/GenBank/DDBJ whole genome shotgun (WGS) entry which is preliminary data.</text>
</comment>
<feature type="transmembrane region" description="Helical" evidence="2">
    <location>
        <begin position="95"/>
        <end position="115"/>
    </location>
</feature>
<dbReference type="Proteomes" id="UP001162640">
    <property type="component" value="Unassembled WGS sequence"/>
</dbReference>
<gene>
    <name evidence="3" type="ORF">TL16_g07108</name>
</gene>
<feature type="transmembrane region" description="Helical" evidence="2">
    <location>
        <begin position="135"/>
        <end position="153"/>
    </location>
</feature>
<feature type="region of interest" description="Disordered" evidence="1">
    <location>
        <begin position="1"/>
        <end position="34"/>
    </location>
</feature>
<sequence>MPALQISGTPLPKRPHKPQPSFTPRTHLYPQSSPTTMAKTSAWEEMEQYELGTIDNAAAVSVACWFGQLAFGLLGGVITGFFGHLLSYSDPPYEVSFFSFVDGSISFGAAFGVFASSSGGGNPCLFASGGGPYGFLSILVGSGMSVLISKHFLTFTSTLERSGDVNLIATSSLAAGVSTIFAGFAAAAAVKVVEEIDRQEDDPNDDKDVDVEKANRESNSGRGMQCNTTFNVKAGRNYDKLAQKLLSSKRVLELCLQAVREELTNPGVLMRIASVSSISVGLHFAFQEWEDE</sequence>
<feature type="transmembrane region" description="Helical" evidence="2">
    <location>
        <begin position="57"/>
        <end position="83"/>
    </location>
</feature>
<evidence type="ECO:0000313" key="3">
    <source>
        <dbReference type="EMBL" id="GMH76501.1"/>
    </source>
</evidence>
<keyword evidence="2" id="KW-0812">Transmembrane</keyword>
<feature type="compositionally biased region" description="Polar residues" evidence="1">
    <location>
        <begin position="20"/>
        <end position="34"/>
    </location>
</feature>
<protein>
    <submittedName>
        <fullName evidence="3">Uncharacterized protein</fullName>
    </submittedName>
</protein>
<name>A0A9W7ATV5_9STRA</name>
<feature type="region of interest" description="Disordered" evidence="1">
    <location>
        <begin position="197"/>
        <end position="225"/>
    </location>
</feature>
<reference evidence="4" key="1">
    <citation type="journal article" date="2023" name="Commun. Biol.">
        <title>Genome analysis of Parmales, the sister group of diatoms, reveals the evolutionary specialization of diatoms from phago-mixotrophs to photoautotrophs.</title>
        <authorList>
            <person name="Ban H."/>
            <person name="Sato S."/>
            <person name="Yoshikawa S."/>
            <person name="Yamada K."/>
            <person name="Nakamura Y."/>
            <person name="Ichinomiya M."/>
            <person name="Sato N."/>
            <person name="Blanc-Mathieu R."/>
            <person name="Endo H."/>
            <person name="Kuwata A."/>
            <person name="Ogata H."/>
        </authorList>
    </citation>
    <scope>NUCLEOTIDE SEQUENCE [LARGE SCALE GENOMIC DNA]</scope>
</reference>
<dbReference type="AlphaFoldDB" id="A0A9W7ATV5"/>